<dbReference type="AlphaFoldDB" id="A0A3B7MPI4"/>
<accession>A0A3B7MPI4</accession>
<evidence type="ECO:0000313" key="2">
    <source>
        <dbReference type="EMBL" id="AXY76068.1"/>
    </source>
</evidence>
<dbReference type="RefSeq" id="WP_119051947.1">
    <property type="nucleotide sequence ID" value="NZ_CP032157.1"/>
</dbReference>
<dbReference type="OrthoDB" id="1488700at2"/>
<evidence type="ECO:0000313" key="3">
    <source>
        <dbReference type="Proteomes" id="UP000263900"/>
    </source>
</evidence>
<dbReference type="EMBL" id="CP032157">
    <property type="protein sequence ID" value="AXY76068.1"/>
    <property type="molecule type" value="Genomic_DNA"/>
</dbReference>
<name>A0A3B7MPI4_9BACT</name>
<dbReference type="KEGG" id="pseg:D3H65_19680"/>
<keyword evidence="1" id="KW-0732">Signal</keyword>
<proteinExistence type="predicted"/>
<evidence type="ECO:0000256" key="1">
    <source>
        <dbReference type="SAM" id="SignalP"/>
    </source>
</evidence>
<organism evidence="2 3">
    <name type="scientific">Paraflavitalea soli</name>
    <dbReference type="NCBI Taxonomy" id="2315862"/>
    <lineage>
        <taxon>Bacteria</taxon>
        <taxon>Pseudomonadati</taxon>
        <taxon>Bacteroidota</taxon>
        <taxon>Chitinophagia</taxon>
        <taxon>Chitinophagales</taxon>
        <taxon>Chitinophagaceae</taxon>
        <taxon>Paraflavitalea</taxon>
    </lineage>
</organism>
<keyword evidence="3" id="KW-1185">Reference proteome</keyword>
<evidence type="ECO:0008006" key="4">
    <source>
        <dbReference type="Google" id="ProtNLM"/>
    </source>
</evidence>
<dbReference type="Proteomes" id="UP000263900">
    <property type="component" value="Chromosome"/>
</dbReference>
<gene>
    <name evidence="2" type="ORF">D3H65_19680</name>
</gene>
<feature type="chain" id="PRO_5017655130" description="DUF4251 domain-containing protein" evidence="1">
    <location>
        <begin position="19"/>
        <end position="214"/>
    </location>
</feature>
<protein>
    <recommendedName>
        <fullName evidence="4">DUF4251 domain-containing protein</fullName>
    </recommendedName>
</protein>
<reference evidence="2 3" key="1">
    <citation type="submission" date="2018-09" db="EMBL/GenBank/DDBJ databases">
        <title>Genome sequencing of strain 6GH32-13.</title>
        <authorList>
            <person name="Weon H.-Y."/>
            <person name="Heo J."/>
            <person name="Kwon S.-W."/>
        </authorList>
    </citation>
    <scope>NUCLEOTIDE SEQUENCE [LARGE SCALE GENOMIC DNA]</scope>
    <source>
        <strain evidence="2 3">5GH32-13</strain>
    </source>
</reference>
<feature type="signal peptide" evidence="1">
    <location>
        <begin position="1"/>
        <end position="18"/>
    </location>
</feature>
<sequence>MKQLLTFLLLLSSLISKSQNVGIGIPNPLYKLDVWSPESFVARFNGAANMYLAIYETNVYRGYIGSFAGSPEDVDFGTGFGNATGKVHLTIQGTPMLTVNSTGSIDITNELTRTSKTGTANLLPIAYGNVSSTGFANTGSGNFTVSHTSTGFYEITITGENYQFQQYITVVTPIGTIAPIIAATGSGAGKLQVSTYNITGADTDSNFHFVVYKP</sequence>